<proteinExistence type="predicted"/>
<protein>
    <submittedName>
        <fullName evidence="3">Uncharacterized protein</fullName>
    </submittedName>
</protein>
<feature type="region of interest" description="Disordered" evidence="1">
    <location>
        <begin position="41"/>
        <end position="67"/>
    </location>
</feature>
<dbReference type="EMBL" id="PVWQ01000002">
    <property type="protein sequence ID" value="RDW90259.1"/>
    <property type="molecule type" value="Genomic_DNA"/>
</dbReference>
<evidence type="ECO:0000313" key="3">
    <source>
        <dbReference type="EMBL" id="RDW90259.1"/>
    </source>
</evidence>
<evidence type="ECO:0000256" key="2">
    <source>
        <dbReference type="SAM" id="Phobius"/>
    </source>
</evidence>
<dbReference type="AlphaFoldDB" id="A0A3D8SVG5"/>
<feature type="transmembrane region" description="Helical" evidence="2">
    <location>
        <begin position="134"/>
        <end position="155"/>
    </location>
</feature>
<gene>
    <name evidence="3" type="ORF">DSM5745_02034</name>
</gene>
<sequence>MIMAIVTHTAYTSVQDPEPELDLEAGLPLQDFKPASASHPLLPSTPTATQMPSVNAQTEHQTTPERNDQAFLKSTRASFLSALARFEDVLHSTASKYKVVFKAAAVILMTPFIITTIVLAAFIASILGIGAFNIILWLLSPLLAVFGEVVMWLMAGWDLRS</sequence>
<dbReference type="GeneID" id="38112404"/>
<keyword evidence="4" id="KW-1185">Reference proteome</keyword>
<keyword evidence="2" id="KW-0812">Transmembrane</keyword>
<name>A0A3D8SVG5_9EURO</name>
<feature type="compositionally biased region" description="Polar residues" evidence="1">
    <location>
        <begin position="44"/>
        <end position="61"/>
    </location>
</feature>
<keyword evidence="2" id="KW-1133">Transmembrane helix</keyword>
<feature type="transmembrane region" description="Helical" evidence="2">
    <location>
        <begin position="105"/>
        <end position="128"/>
    </location>
</feature>
<dbReference type="Proteomes" id="UP000256690">
    <property type="component" value="Unassembled WGS sequence"/>
</dbReference>
<evidence type="ECO:0000313" key="4">
    <source>
        <dbReference type="Proteomes" id="UP000256690"/>
    </source>
</evidence>
<dbReference type="RefSeq" id="XP_026607213.1">
    <property type="nucleotide sequence ID" value="XM_026744050.1"/>
</dbReference>
<keyword evidence="2" id="KW-0472">Membrane</keyword>
<comment type="caution">
    <text evidence="3">The sequence shown here is derived from an EMBL/GenBank/DDBJ whole genome shotgun (WGS) entry which is preliminary data.</text>
</comment>
<reference evidence="3 4" key="1">
    <citation type="journal article" date="2018" name="IMA Fungus">
        <title>IMA Genome-F 9: Draft genome sequence of Annulohypoxylon stygium, Aspergillus mulundensis, Berkeleyomyces basicola (syn. Thielaviopsis basicola), Ceratocystis smalleyi, two Cercospora beticola strains, Coleophoma cylindrospora, Fusarium fracticaudum, Phialophora cf. hyalina, and Morchella septimelata.</title>
        <authorList>
            <person name="Wingfield B.D."/>
            <person name="Bills G.F."/>
            <person name="Dong Y."/>
            <person name="Huang W."/>
            <person name="Nel W.J."/>
            <person name="Swalarsk-Parry B.S."/>
            <person name="Vaghefi N."/>
            <person name="Wilken P.M."/>
            <person name="An Z."/>
            <person name="de Beer Z.W."/>
            <person name="De Vos L."/>
            <person name="Chen L."/>
            <person name="Duong T.A."/>
            <person name="Gao Y."/>
            <person name="Hammerbacher A."/>
            <person name="Kikkert J.R."/>
            <person name="Li Y."/>
            <person name="Li H."/>
            <person name="Li K."/>
            <person name="Li Q."/>
            <person name="Liu X."/>
            <person name="Ma X."/>
            <person name="Naidoo K."/>
            <person name="Pethybridge S.J."/>
            <person name="Sun J."/>
            <person name="Steenkamp E.T."/>
            <person name="van der Nest M.A."/>
            <person name="van Wyk S."/>
            <person name="Wingfield M.J."/>
            <person name="Xiong C."/>
            <person name="Yue Q."/>
            <person name="Zhang X."/>
        </authorList>
    </citation>
    <scope>NUCLEOTIDE SEQUENCE [LARGE SCALE GENOMIC DNA]</scope>
    <source>
        <strain evidence="3 4">DSM 5745</strain>
    </source>
</reference>
<organism evidence="3 4">
    <name type="scientific">Aspergillus mulundensis</name>
    <dbReference type="NCBI Taxonomy" id="1810919"/>
    <lineage>
        <taxon>Eukaryota</taxon>
        <taxon>Fungi</taxon>
        <taxon>Dikarya</taxon>
        <taxon>Ascomycota</taxon>
        <taxon>Pezizomycotina</taxon>
        <taxon>Eurotiomycetes</taxon>
        <taxon>Eurotiomycetidae</taxon>
        <taxon>Eurotiales</taxon>
        <taxon>Aspergillaceae</taxon>
        <taxon>Aspergillus</taxon>
        <taxon>Aspergillus subgen. Nidulantes</taxon>
    </lineage>
</organism>
<evidence type="ECO:0000256" key="1">
    <source>
        <dbReference type="SAM" id="MobiDB-lite"/>
    </source>
</evidence>
<accession>A0A3D8SVG5</accession>